<sequence>MNEKSNVLNHCSPSESLEQSLKEMKLMREGKTKKRSYKEIKVQMKKSIRERL</sequence>
<protein>
    <submittedName>
        <fullName evidence="1">Uncharacterized protein</fullName>
    </submittedName>
</protein>
<comment type="caution">
    <text evidence="1">The sequence shown here is derived from an EMBL/GenBank/DDBJ whole genome shotgun (WGS) entry which is preliminary data.</text>
</comment>
<reference evidence="1" key="1">
    <citation type="submission" date="2021-03" db="EMBL/GenBank/DDBJ databases">
        <title>Isolation of Bacillus subtilis from fermented food sample.</title>
        <authorList>
            <person name="Lakshmanan V."/>
            <person name="Athira K."/>
            <person name="Rajagopal K."/>
        </authorList>
    </citation>
    <scope>NUCLEOTIDE SEQUENCE</scope>
    <source>
        <strain evidence="1">S1</strain>
    </source>
</reference>
<gene>
    <name evidence="1" type="ORF">J5227_21525</name>
</gene>
<dbReference type="Proteomes" id="UP000665181">
    <property type="component" value="Unassembled WGS sequence"/>
</dbReference>
<proteinExistence type="predicted"/>
<evidence type="ECO:0000313" key="2">
    <source>
        <dbReference type="Proteomes" id="UP000665181"/>
    </source>
</evidence>
<dbReference type="EMBL" id="JAGFPW010000034">
    <property type="protein sequence ID" value="MBO3796820.1"/>
    <property type="molecule type" value="Genomic_DNA"/>
</dbReference>
<evidence type="ECO:0000313" key="1">
    <source>
        <dbReference type="EMBL" id="MBO3796820.1"/>
    </source>
</evidence>
<accession>A0A8I1WH96</accession>
<dbReference type="RefSeq" id="WP_171518390.1">
    <property type="nucleotide sequence ID" value="NZ_JAGFPW010000034.1"/>
</dbReference>
<name>A0A8I1WH96_BACIU</name>
<organism evidence="1 2">
    <name type="scientific">Bacillus subtilis</name>
    <dbReference type="NCBI Taxonomy" id="1423"/>
    <lineage>
        <taxon>Bacteria</taxon>
        <taxon>Bacillati</taxon>
        <taxon>Bacillota</taxon>
        <taxon>Bacilli</taxon>
        <taxon>Bacillales</taxon>
        <taxon>Bacillaceae</taxon>
        <taxon>Bacillus</taxon>
    </lineage>
</organism>
<dbReference type="AlphaFoldDB" id="A0A8I1WH96"/>